<evidence type="ECO:0000313" key="2">
    <source>
        <dbReference type="Proteomes" id="UP000746535"/>
    </source>
</evidence>
<protein>
    <submittedName>
        <fullName evidence="1">WbqC family protein</fullName>
    </submittedName>
</protein>
<sequence length="261" mass="29737">MNTTIAMMQPYWCPYLGYFQLIAGADVFVLGDDLQYVKDGWINRNRVLCAGKPWLFSLPLARDAHGLAINQRRLADTWAGSIDSLLKTLSLHYARAPQRANVMPLLETMLRHPETNLARYLEHTLRETCAYLGIDTPILRASELGIRDITDKQDRVIKTMHRLGGTRYVNPIGGRELYEDTRFRQAGLSLRFHQMGPISYPQFSQPFVSHLSIIDVLMFNPVAQVRQWLDQYSLLLPMPRREAPQPVATLHSTAHAALSLP</sequence>
<keyword evidence="2" id="KW-1185">Reference proteome</keyword>
<dbReference type="InterPro" id="IPR014985">
    <property type="entry name" value="WbqC"/>
</dbReference>
<evidence type="ECO:0000313" key="1">
    <source>
        <dbReference type="EMBL" id="NJP02829.1"/>
    </source>
</evidence>
<proteinExistence type="predicted"/>
<dbReference type="RefSeq" id="WP_168085406.1">
    <property type="nucleotide sequence ID" value="NZ_JAAVJI010000013.1"/>
</dbReference>
<dbReference type="Proteomes" id="UP000746535">
    <property type="component" value="Unassembled WGS sequence"/>
</dbReference>
<name>A0ABX0YKJ6_9PSED</name>
<accession>A0ABX0YKJ6</accession>
<organism evidence="1 2">
    <name type="scientific">Pseudomonas quercus</name>
    <dbReference type="NCBI Taxonomy" id="2722792"/>
    <lineage>
        <taxon>Bacteria</taxon>
        <taxon>Pseudomonadati</taxon>
        <taxon>Pseudomonadota</taxon>
        <taxon>Gammaproteobacteria</taxon>
        <taxon>Pseudomonadales</taxon>
        <taxon>Pseudomonadaceae</taxon>
        <taxon>Pseudomonas</taxon>
    </lineage>
</organism>
<gene>
    <name evidence="1" type="ORF">HBH25_18450</name>
</gene>
<comment type="caution">
    <text evidence="1">The sequence shown here is derived from an EMBL/GenBank/DDBJ whole genome shotgun (WGS) entry which is preliminary data.</text>
</comment>
<reference evidence="1 2" key="1">
    <citation type="submission" date="2020-03" db="EMBL/GenBank/DDBJ databases">
        <authorList>
            <person name="Wang L."/>
            <person name="He N."/>
            <person name="Li Y."/>
            <person name="Fang Y."/>
            <person name="Zhang F."/>
        </authorList>
    </citation>
    <scope>NUCLEOTIDE SEQUENCE [LARGE SCALE GENOMIC DNA]</scope>
    <source>
        <strain evidence="2">hsmgli-8</strain>
    </source>
</reference>
<dbReference type="Pfam" id="PF08889">
    <property type="entry name" value="WbqC"/>
    <property type="match status" value="1"/>
</dbReference>
<dbReference type="EMBL" id="JAAVJI010000013">
    <property type="protein sequence ID" value="NJP02829.1"/>
    <property type="molecule type" value="Genomic_DNA"/>
</dbReference>